<keyword evidence="3" id="KW-0732">Signal</keyword>
<dbReference type="GO" id="GO:0046872">
    <property type="term" value="F:metal ion binding"/>
    <property type="evidence" value="ECO:0007669"/>
    <property type="project" value="UniProtKB-KW"/>
</dbReference>
<dbReference type="SUPFAM" id="SSF51445">
    <property type="entry name" value="(Trans)glycosidases"/>
    <property type="match status" value="1"/>
</dbReference>
<protein>
    <recommendedName>
        <fullName evidence="5">Glycosyl hydrolase family 13 catalytic domain-containing protein</fullName>
    </recommendedName>
</protein>
<dbReference type="SMART" id="SM00642">
    <property type="entry name" value="Aamy"/>
    <property type="match status" value="1"/>
</dbReference>
<evidence type="ECO:0000256" key="2">
    <source>
        <dbReference type="ARBA" id="ARBA00022723"/>
    </source>
</evidence>
<comment type="cofactor">
    <cofactor evidence="1">
        <name>Ca(2+)</name>
        <dbReference type="ChEBI" id="CHEBI:29108"/>
    </cofactor>
</comment>
<name>A0A7W3U1P0_9GAMM</name>
<evidence type="ECO:0000259" key="5">
    <source>
        <dbReference type="SMART" id="SM00642"/>
    </source>
</evidence>
<dbReference type="RefSeq" id="WP_182668067.1">
    <property type="nucleotide sequence ID" value="NZ_JACHTE010000001.1"/>
</dbReference>
<dbReference type="InterPro" id="IPR006047">
    <property type="entry name" value="GH13_cat_dom"/>
</dbReference>
<dbReference type="EMBL" id="JACHTE010000001">
    <property type="protein sequence ID" value="MBB1087297.1"/>
    <property type="molecule type" value="Genomic_DNA"/>
</dbReference>
<evidence type="ECO:0000256" key="4">
    <source>
        <dbReference type="SAM" id="MobiDB-lite"/>
    </source>
</evidence>
<dbReference type="Gene3D" id="2.60.40.1190">
    <property type="match status" value="1"/>
</dbReference>
<dbReference type="PANTHER" id="PTHR10357">
    <property type="entry name" value="ALPHA-AMYLASE FAMILY MEMBER"/>
    <property type="match status" value="1"/>
</dbReference>
<feature type="domain" description="Glycosyl hydrolase family 13 catalytic" evidence="5">
    <location>
        <begin position="51"/>
        <end position="462"/>
    </location>
</feature>
<evidence type="ECO:0000313" key="6">
    <source>
        <dbReference type="EMBL" id="MBB1087297.1"/>
    </source>
</evidence>
<gene>
    <name evidence="6" type="ORF">H4F99_02205</name>
</gene>
<evidence type="ECO:0000313" key="7">
    <source>
        <dbReference type="Proteomes" id="UP000552587"/>
    </source>
</evidence>
<dbReference type="Pfam" id="PF00128">
    <property type="entry name" value="Alpha-amylase"/>
    <property type="match status" value="1"/>
</dbReference>
<feature type="region of interest" description="Disordered" evidence="4">
    <location>
        <begin position="62"/>
        <end position="81"/>
    </location>
</feature>
<reference evidence="6 7" key="1">
    <citation type="submission" date="2020-07" db="EMBL/GenBank/DDBJ databases">
        <authorList>
            <person name="Xu S."/>
            <person name="Li A."/>
        </authorList>
    </citation>
    <scope>NUCLEOTIDE SEQUENCE [LARGE SCALE GENOMIC DNA]</scope>
    <source>
        <strain evidence="6 7">SG-8</strain>
    </source>
</reference>
<organism evidence="6 7">
    <name type="scientific">Marilutibacter penaei</name>
    <dbReference type="NCBI Taxonomy" id="2759900"/>
    <lineage>
        <taxon>Bacteria</taxon>
        <taxon>Pseudomonadati</taxon>
        <taxon>Pseudomonadota</taxon>
        <taxon>Gammaproteobacteria</taxon>
        <taxon>Lysobacterales</taxon>
        <taxon>Lysobacteraceae</taxon>
        <taxon>Marilutibacter</taxon>
    </lineage>
</organism>
<keyword evidence="2" id="KW-0479">Metal-binding</keyword>
<dbReference type="Pfam" id="PF09985">
    <property type="entry name" value="Glucodextran_C"/>
    <property type="match status" value="1"/>
</dbReference>
<dbReference type="Gene3D" id="3.20.20.80">
    <property type="entry name" value="Glycosidases"/>
    <property type="match status" value="1"/>
</dbReference>
<sequence>MVTDRHPKRARGVHRVPVHGLAVLLATACIAPRAGELHVASPDWRDQVIYFAMIDRFDDGDPSNNDQGVGEHDPADGSRYSGGDLRGVARRLDYIEGLGATALWLTPPVANQWLNPSRSFSGYHGYWATDFRAVDAHYGTFDDYRALSRALHGRGMYLVQDVVVNHVADFIDCDPARPDAGATACRLRADVTGATAPRQPPFDRNDPADPTASAYHWTPSITDYTDRRQELDFQLANLDDLDTENGEVRRALREAYGAWIREAGVDAFRVDTALHVPADYFSDFMQADDADAPGMVDVAAATGRRDFLAFGEGFGTDKPFDDAQARKLDAYMRTPGGLPSMINFPLYGTIGDVFARGRPTSELAHRIRSMMALHADPWRMPSFIDNHDVDRFLAGGSEAGLRQALLAMLTLPGIPVIYYGTEQGFDAQRPAMFAGGFGSGGRDHFDTDAPLYRYLQRAIALRRSDTLFSRGTPVVLADNPARSGAIAWRIDGDDGQALVVFNTADTPTLLDRLDTGLPAGTRLQGAFAIDGDATDLVVGPDGRLDLVLAPRGGRVWRVQADDAPPMHADVGAQVEAGVAIGSRSAGQPLAGPAVAPFSEAPVRDVLALHGTGRPGARIQLIIDGDLAAPVTVEVGSDGHWQARLRTDAMVDPAIEHRVVARDADTGTLGDAATFRVALDWTLVADVDDPAGDDRGPDGRYRYPLGDEWNARPADLRRVRAWTAGGALKLEITMASISQAWHPANGFDHLALTAYLTLPGRSDGTDVMPQQHAALPDGRRWHVRWRTHGWSNALTRSAGADAGSEGQAAAPAPTLTVNRDARTITAVFPATAFDAPDTLAGATLYLTTWDYDGGYRALAPEPAPMTFGGGDAEGAKVMDALEIEFGMQENASVP</sequence>
<dbReference type="InterPro" id="IPR017853">
    <property type="entry name" value="GH"/>
</dbReference>
<proteinExistence type="predicted"/>
<dbReference type="SUPFAM" id="SSF49344">
    <property type="entry name" value="CBD9-like"/>
    <property type="match status" value="1"/>
</dbReference>
<comment type="caution">
    <text evidence="6">The sequence shown here is derived from an EMBL/GenBank/DDBJ whole genome shotgun (WGS) entry which is preliminary data.</text>
</comment>
<dbReference type="GO" id="GO:0005975">
    <property type="term" value="P:carbohydrate metabolic process"/>
    <property type="evidence" value="ECO:0007669"/>
    <property type="project" value="InterPro"/>
</dbReference>
<accession>A0A7W3U1P0</accession>
<dbReference type="PROSITE" id="PS51257">
    <property type="entry name" value="PROKAR_LIPOPROTEIN"/>
    <property type="match status" value="1"/>
</dbReference>
<keyword evidence="7" id="KW-1185">Reference proteome</keyword>
<evidence type="ECO:0000256" key="3">
    <source>
        <dbReference type="ARBA" id="ARBA00022729"/>
    </source>
</evidence>
<dbReference type="AlphaFoldDB" id="A0A7W3U1P0"/>
<dbReference type="Proteomes" id="UP000552587">
    <property type="component" value="Unassembled WGS sequence"/>
</dbReference>
<evidence type="ECO:0000256" key="1">
    <source>
        <dbReference type="ARBA" id="ARBA00001913"/>
    </source>
</evidence>
<dbReference type="InterPro" id="IPR019248">
    <property type="entry name" value="Glucodextran_C"/>
</dbReference>
<dbReference type="PANTHER" id="PTHR10357:SF215">
    <property type="entry name" value="ALPHA-AMYLASE 1"/>
    <property type="match status" value="1"/>
</dbReference>